<dbReference type="KEGG" id="chg:AXF12_02300"/>
<dbReference type="PANTHER" id="PTHR43267:SF1">
    <property type="entry name" value="TRNA THREONYLCARBAMOYLADENOSINE DEHYDRATASE"/>
    <property type="match status" value="1"/>
</dbReference>
<dbReference type="Proteomes" id="UP000065822">
    <property type="component" value="Chromosome"/>
</dbReference>
<evidence type="ECO:0000313" key="6">
    <source>
        <dbReference type="Proteomes" id="UP000215539"/>
    </source>
</evidence>
<dbReference type="Gene3D" id="3.40.50.720">
    <property type="entry name" value="NAD(P)-binding Rossmann-like Domain"/>
    <property type="match status" value="1"/>
</dbReference>
<dbReference type="InterPro" id="IPR045886">
    <property type="entry name" value="ThiF/MoeB/HesA"/>
</dbReference>
<keyword evidence="5" id="KW-1185">Reference proteome</keyword>
<dbReference type="GO" id="GO:0061605">
    <property type="term" value="F:molybdopterin-synthase adenylyltransferase activity"/>
    <property type="evidence" value="ECO:0007669"/>
    <property type="project" value="UniProtKB-EC"/>
</dbReference>
<feature type="transmembrane region" description="Helical" evidence="1">
    <location>
        <begin position="21"/>
        <end position="43"/>
    </location>
</feature>
<reference evidence="4 6" key="2">
    <citation type="submission" date="2017-06" db="EMBL/GenBank/DDBJ databases">
        <authorList>
            <consortium name="Pathogen Informatics"/>
        </authorList>
    </citation>
    <scope>NUCLEOTIDE SEQUENCE [LARGE SCALE GENOMIC DNA]</scope>
    <source>
        <strain evidence="4 6">NCTC12947</strain>
    </source>
</reference>
<dbReference type="EC" id="2.7.7.80" evidence="4"/>
<keyword evidence="1" id="KW-0812">Transmembrane</keyword>
<gene>
    <name evidence="4" type="primary">moeB</name>
    <name evidence="3" type="ORF">AXF12_02300</name>
    <name evidence="4" type="ORF">SAMEA44541418_01286</name>
</gene>
<evidence type="ECO:0000259" key="2">
    <source>
        <dbReference type="Pfam" id="PF00899"/>
    </source>
</evidence>
<sequence>MEKDWLERTRLLVKEEGIARLRVANVLVVGLGGVGSFAAEFLVRAGVSRLTIVDGDTVDMTNINRQLLALRSTVGKAKAEVMAARLLDINPELELRVINEFLTPERAEELVDPVYDYVVDCIDSISPKLSLMRAAKGKKVKLISCMGAGGALDPSQVKVADIRKTRNCPLAKTIRKRLKKERIYSGIKAVYSEEIVSKDTMERTDGSNYKKSYYGTMSYMPAVFGLQAAAVVVNFLLKKGTSS</sequence>
<dbReference type="RefSeq" id="WP_066428029.1">
    <property type="nucleotide sequence ID" value="NZ_CP014227.1"/>
</dbReference>
<dbReference type="GO" id="GO:0061504">
    <property type="term" value="P:cyclic threonylcarbamoyladenosine biosynthetic process"/>
    <property type="evidence" value="ECO:0007669"/>
    <property type="project" value="TreeGrafter"/>
</dbReference>
<dbReference type="EMBL" id="LT906449">
    <property type="protein sequence ID" value="SNV10365.1"/>
    <property type="molecule type" value="Genomic_DNA"/>
</dbReference>
<keyword evidence="1" id="KW-1133">Transmembrane helix</keyword>
<keyword evidence="1" id="KW-0472">Membrane</keyword>
<dbReference type="CDD" id="cd00755">
    <property type="entry name" value="YgdL_like"/>
    <property type="match status" value="1"/>
</dbReference>
<keyword evidence="4" id="KW-0808">Transferase</keyword>
<evidence type="ECO:0000313" key="5">
    <source>
        <dbReference type="Proteomes" id="UP000065822"/>
    </source>
</evidence>
<dbReference type="SUPFAM" id="SSF69572">
    <property type="entry name" value="Activating enzymes of the ubiquitin-like proteins"/>
    <property type="match status" value="1"/>
</dbReference>
<evidence type="ECO:0000313" key="3">
    <source>
        <dbReference type="EMBL" id="AMD84463.1"/>
    </source>
</evidence>
<evidence type="ECO:0000313" key="4">
    <source>
        <dbReference type="EMBL" id="SNV10365.1"/>
    </source>
</evidence>
<dbReference type="GO" id="GO:0061503">
    <property type="term" value="F:tRNA threonylcarbamoyladenosine dehydratase"/>
    <property type="evidence" value="ECO:0007669"/>
    <property type="project" value="TreeGrafter"/>
</dbReference>
<feature type="domain" description="THIF-type NAD/FAD binding fold" evidence="2">
    <location>
        <begin position="11"/>
        <end position="241"/>
    </location>
</feature>
<accession>A0AAX2H091</accession>
<dbReference type="EMBL" id="CP014227">
    <property type="protein sequence ID" value="AMD84463.1"/>
    <property type="molecule type" value="Genomic_DNA"/>
</dbReference>
<keyword evidence="4" id="KW-0548">Nucleotidyltransferase</keyword>
<dbReference type="Proteomes" id="UP000215539">
    <property type="component" value="Chromosome 1"/>
</dbReference>
<dbReference type="PANTHER" id="PTHR43267">
    <property type="entry name" value="TRNA THREONYLCARBAMOYLADENOSINE DEHYDRATASE"/>
    <property type="match status" value="1"/>
</dbReference>
<organism evidence="4 6">
    <name type="scientific">Capnocytophaga haemolytica</name>
    <dbReference type="NCBI Taxonomy" id="45243"/>
    <lineage>
        <taxon>Bacteria</taxon>
        <taxon>Pseudomonadati</taxon>
        <taxon>Bacteroidota</taxon>
        <taxon>Flavobacteriia</taxon>
        <taxon>Flavobacteriales</taxon>
        <taxon>Flavobacteriaceae</taxon>
        <taxon>Capnocytophaga</taxon>
    </lineage>
</organism>
<reference evidence="3 5" key="1">
    <citation type="submission" date="2016-02" db="EMBL/GenBank/DDBJ databases">
        <authorList>
            <person name="Holder M.E."/>
            <person name="Ajami N.J."/>
            <person name="Petrosino J.F."/>
        </authorList>
    </citation>
    <scope>NUCLEOTIDE SEQUENCE [LARGE SCALE GENOMIC DNA]</scope>
    <source>
        <strain evidence="3 5">CCUG 32990</strain>
    </source>
</reference>
<proteinExistence type="predicted"/>
<dbReference type="InterPro" id="IPR000594">
    <property type="entry name" value="ThiF_NAD_FAD-bd"/>
</dbReference>
<name>A0AAX2H091_9FLAO</name>
<evidence type="ECO:0000256" key="1">
    <source>
        <dbReference type="SAM" id="Phobius"/>
    </source>
</evidence>
<dbReference type="Pfam" id="PF00899">
    <property type="entry name" value="ThiF"/>
    <property type="match status" value="1"/>
</dbReference>
<feature type="transmembrane region" description="Helical" evidence="1">
    <location>
        <begin position="217"/>
        <end position="237"/>
    </location>
</feature>
<dbReference type="InterPro" id="IPR035985">
    <property type="entry name" value="Ubiquitin-activating_enz"/>
</dbReference>
<dbReference type="GO" id="GO:0008641">
    <property type="term" value="F:ubiquitin-like modifier activating enzyme activity"/>
    <property type="evidence" value="ECO:0007669"/>
    <property type="project" value="InterPro"/>
</dbReference>
<dbReference type="AlphaFoldDB" id="A0AAX2H091"/>
<protein>
    <submittedName>
        <fullName evidence="4">Molybdopterin-synthase adenylyltransferase</fullName>
        <ecNumber evidence="4">2.7.7.80</ecNumber>
    </submittedName>
    <submittedName>
        <fullName evidence="3">tRNA cyclic N6-threonylcarbamoyladenosine(37) synthase TcdA</fullName>
    </submittedName>
</protein>